<proteinExistence type="predicted"/>
<evidence type="ECO:0008006" key="3">
    <source>
        <dbReference type="Google" id="ProtNLM"/>
    </source>
</evidence>
<comment type="caution">
    <text evidence="1">The sequence shown here is derived from an EMBL/GenBank/DDBJ whole genome shotgun (WGS) entry which is preliminary data.</text>
</comment>
<organism evidence="1 2">
    <name type="scientific">Photorhabdus asymbiotica</name>
    <dbReference type="NCBI Taxonomy" id="291112"/>
    <lineage>
        <taxon>Bacteria</taxon>
        <taxon>Pseudomonadati</taxon>
        <taxon>Pseudomonadota</taxon>
        <taxon>Gammaproteobacteria</taxon>
        <taxon>Enterobacterales</taxon>
        <taxon>Morganellaceae</taxon>
        <taxon>Photorhabdus</taxon>
    </lineage>
</organism>
<accession>A0ABX9SIU0</accession>
<dbReference type="InterPro" id="IPR045657">
    <property type="entry name" value="DUF6392"/>
</dbReference>
<evidence type="ECO:0000313" key="2">
    <source>
        <dbReference type="Proteomes" id="UP000280955"/>
    </source>
</evidence>
<dbReference type="Proteomes" id="UP000280955">
    <property type="component" value="Unassembled WGS sequence"/>
</dbReference>
<name>A0ABX9SIU0_9GAMM</name>
<dbReference type="RefSeq" id="WP_015834650.1">
    <property type="nucleotide sequence ID" value="NC_012962.1"/>
</dbReference>
<protein>
    <recommendedName>
        <fullName evidence="3">Pyocin s3 immunity protein</fullName>
    </recommendedName>
</protein>
<sequence length="152" mass="17610">MTVNTEALINSLGKSYQEIFDEGLIPYRNKPSGSPGVPNICIDMVKEGIFLSFERNSKILNEITLRLLRDDKALFIFPNELPSPLKHSMDRGWVRENLGDLIKSIPPRQILKRQFGWKDLYRFTDEISMQISYDLREQVNSVTFLLTSDVSW</sequence>
<keyword evidence="2" id="KW-1185">Reference proteome</keyword>
<reference evidence="1 2" key="1">
    <citation type="submission" date="2018-10" db="EMBL/GenBank/DDBJ databases">
        <title>Genomic Encyclopedia of Archaeal and Bacterial Type Strains, Phase II (KMG-II): from individual species to whole genera.</title>
        <authorList>
            <person name="Goeker M."/>
        </authorList>
    </citation>
    <scope>NUCLEOTIDE SEQUENCE [LARGE SCALE GENOMIC DNA]</scope>
    <source>
        <strain evidence="1 2">DSM 15149</strain>
    </source>
</reference>
<evidence type="ECO:0000313" key="1">
    <source>
        <dbReference type="EMBL" id="RKS57039.1"/>
    </source>
</evidence>
<dbReference type="EMBL" id="RBLJ01000004">
    <property type="protein sequence ID" value="RKS57039.1"/>
    <property type="molecule type" value="Genomic_DNA"/>
</dbReference>
<dbReference type="Pfam" id="PF19929">
    <property type="entry name" value="DUF6392"/>
    <property type="match status" value="1"/>
</dbReference>
<gene>
    <name evidence="1" type="ORF">BDD30_3677</name>
</gene>